<dbReference type="Gene3D" id="2.60.120.260">
    <property type="entry name" value="Galactose-binding domain-like"/>
    <property type="match status" value="1"/>
</dbReference>
<evidence type="ECO:0000259" key="13">
    <source>
        <dbReference type="PROSITE" id="PS50027"/>
    </source>
</evidence>
<feature type="disulfide bond" evidence="10">
    <location>
        <begin position="746"/>
        <end position="763"/>
    </location>
</feature>
<feature type="domain" description="C2" evidence="11">
    <location>
        <begin position="1309"/>
        <end position="1436"/>
    </location>
</feature>
<feature type="domain" description="Laminin N-terminal" evidence="14">
    <location>
        <begin position="48"/>
        <end position="280"/>
    </location>
</feature>
<feature type="disulfide bond" evidence="10">
    <location>
        <begin position="936"/>
        <end position="945"/>
    </location>
</feature>
<dbReference type="PRINTS" id="PR00011">
    <property type="entry name" value="EGFLAMININ"/>
</dbReference>
<dbReference type="CDD" id="cd00110">
    <property type="entry name" value="LamG"/>
    <property type="match status" value="5"/>
</dbReference>
<dbReference type="InterPro" id="IPR001791">
    <property type="entry name" value="Laminin_G"/>
</dbReference>
<feature type="domain" description="Laminin EGF-like" evidence="13">
    <location>
        <begin position="744"/>
        <end position="791"/>
    </location>
</feature>
<feature type="disulfide bond" evidence="10">
    <location>
        <begin position="870"/>
        <end position="887"/>
    </location>
</feature>
<dbReference type="PANTHER" id="PTHR10574">
    <property type="entry name" value="NETRIN/LAMININ-RELATED"/>
    <property type="match status" value="1"/>
</dbReference>
<dbReference type="EMBL" id="CALNXJ010000002">
    <property type="protein sequence ID" value="CAH3033475.1"/>
    <property type="molecule type" value="Genomic_DNA"/>
</dbReference>
<dbReference type="GO" id="GO:0005604">
    <property type="term" value="C:basement membrane"/>
    <property type="evidence" value="ECO:0007669"/>
    <property type="project" value="UniProtKB-SubCell"/>
</dbReference>
<dbReference type="Gene3D" id="2.60.40.150">
    <property type="entry name" value="C2 domain"/>
    <property type="match status" value="1"/>
</dbReference>
<dbReference type="SUPFAM" id="SSF49785">
    <property type="entry name" value="Galactose-binding domain-like"/>
    <property type="match status" value="1"/>
</dbReference>
<feature type="disulfide bond" evidence="10">
    <location>
        <begin position="916"/>
        <end position="928"/>
    </location>
</feature>
<dbReference type="SUPFAM" id="SSF49899">
    <property type="entry name" value="Concanavalin A-like lectins/glucanases"/>
    <property type="match status" value="5"/>
</dbReference>
<evidence type="ECO:0000256" key="9">
    <source>
        <dbReference type="ARBA" id="ARBA00023292"/>
    </source>
</evidence>
<dbReference type="FunFam" id="2.10.25.10:FF:000090">
    <property type="entry name" value="laminin subunit alpha"/>
    <property type="match status" value="4"/>
</dbReference>
<feature type="domain" description="Laminin EGF-like" evidence="13">
    <location>
        <begin position="415"/>
        <end position="482"/>
    </location>
</feature>
<dbReference type="InterPro" id="IPR008211">
    <property type="entry name" value="Laminin_N"/>
</dbReference>
<dbReference type="SMART" id="SM00180">
    <property type="entry name" value="EGF_Lam"/>
    <property type="match status" value="11"/>
</dbReference>
<keyword evidence="3" id="KW-0272">Extracellular matrix</keyword>
<feature type="domain" description="Laminin EGF-like" evidence="13">
    <location>
        <begin position="963"/>
        <end position="1012"/>
    </location>
</feature>
<evidence type="ECO:0000256" key="5">
    <source>
        <dbReference type="ARBA" id="ARBA00022737"/>
    </source>
</evidence>
<evidence type="ECO:0000259" key="12">
    <source>
        <dbReference type="PROSITE" id="PS50025"/>
    </source>
</evidence>
<dbReference type="FunFam" id="2.10.25.10:FF:000074">
    <property type="entry name" value="Laminin subunit alpha"/>
    <property type="match status" value="1"/>
</dbReference>
<comment type="caution">
    <text evidence="15">The sequence shown here is derived from an EMBL/GenBank/DDBJ whole genome shotgun (WGS) entry which is preliminary data.</text>
</comment>
<dbReference type="CDD" id="cd00030">
    <property type="entry name" value="C2"/>
    <property type="match status" value="1"/>
</dbReference>
<evidence type="ECO:0000256" key="2">
    <source>
        <dbReference type="ARBA" id="ARBA00022525"/>
    </source>
</evidence>
<dbReference type="SMART" id="SM00282">
    <property type="entry name" value="LamG"/>
    <property type="match status" value="5"/>
</dbReference>
<feature type="disulfide bond" evidence="10">
    <location>
        <begin position="889"/>
        <end position="898"/>
    </location>
</feature>
<dbReference type="CDD" id="cd00055">
    <property type="entry name" value="EGF_Lam"/>
    <property type="match status" value="11"/>
</dbReference>
<feature type="disulfide bond" evidence="10">
    <location>
        <begin position="868"/>
        <end position="880"/>
    </location>
</feature>
<evidence type="ECO:0000313" key="16">
    <source>
        <dbReference type="Proteomes" id="UP001159428"/>
    </source>
</evidence>
<dbReference type="PROSITE" id="PS01248">
    <property type="entry name" value="EGF_LAM_1"/>
    <property type="match status" value="3"/>
</dbReference>
<sequence>MRPNRTRLFIEKIWEWRRQTKLFSASTSVSSMYRFKEKTLLILIILAPVLEVTETSFNAVYMKQTEANFTCGNPPEDFFETQQGFLSAEDRIPLTCNSSDPANAYPPQNMVDGSLSTHWQSKGGEDLAIITIHFEQTFFVQDMNITFGNYRRPGAIKVEKSTDFGATFTPWHYLVTSPAVRQCSTQFGVAAYQGVISSVDQVLCTEYSRYFPPEYNETIYIDLNQPQRGDGTPDPHTPGFQAWMNATAVRFTFSGLFRKFDTMATLWHHYTVREIELSGRCDCKGHGDGNHCPLNQSTGLRSCQCKGNTCGVNCDTCCPMFNQFAWKIGGGAPWTNDVNTKCEPCNCHNHAVTCAYNRTVHDLGLSISINGSRMGGGVCLNCQHNTQGINCEKCQAYFYRPIGKNNTDTDACKACNCNRNGTANVSSLSFGDCVRDEDELSKYFGKQPGDCYCKEFVRGRQCDTCQEGYYRLTQDNPQGCTACSCHLNGTKGRSRVCQRDYYGQCNCKPNVDLRDCSQCKDGYYDLQDSDGNGCKACNCDVGGTANGAICDKTTGVCHCRPHVTGTSCNRTAMGFYYPDTHFIQASRNPYKPPTDILNVSLEIPKTGKYRVLVKYTNEGVKAQLNVALQFQNTSGASDPMIFSASLAEGCDNCLETINPDLDYLSLTNGTWMISITTMQRYDQLKLEGVVAIPKEFKQATVLGDESAQFDFLCSVDGNDMTTEPRCLPWLFSVTMDYLNGALACECHPLGSNSSICQEYGGQCSCKQGVEGRDCSRCKPGFYNLTEEGCTPCGCNGPNKVCDVITGKCECPENTVGRTCEPCQCNNNSDRCLRTGECLECQSNTTGFYCQHCDDGTFGNAVIQQCEACACSKIGSLGQSCDRVTGQCNCKTSVTGRNCTLCETNTFNFGPTGCEDCRCNSFGSASLQCNSSGQCPCQANATGLKCTQCASGFYGLPEGPCGECDCNTTGTIPGTVCTNDTIGQCQCKLGVTGRSCDQCMKFFTSLSDKGCEACSMCIQNLRQSIENNSYVVNETSVEVMQLKDFANFNNPMVDVSRSLQRTKTEREQFYARISAGNVVYQNVMTSDLPEANNSLLSLSTRAQDLRSFSKEAEANSTNTLVNINYEKNATLSAKTYLTSVDTIIEDVRNALEEHHVAALKFQRHSAEALRQTMNRNFSQYSQDISQKLWMAENTSVLAEQTLEQVMSKLFHAQKLEISVQEKAANYIQIQESWNQSHATFKETIEKVYNYSGEMHATLTEAKNLLENELHALNSSKFSLADTNMTLNNTRLVLTRGSSIFEEYQSSLSPVNGELEVSMLQYERRQTQFVLRIERGRNLPPKDLSRQTSDPYVLVSIIPDWNNEGTKTTSTVNGDLNPSFPFGDVIRFTISMEQLNITKLKLAVYDHDPGEEDDLIGMALIDLSKVENFLDNIVTEWYPLIPQDLSEISSGNFVPQSGLTDVSNLLEMEVDSIKQKLFSAEVKLYQAENQASYLQSLANQMDQTFNRSQTHGAEALSAIDRYSEISKLVNRSLSLVEQANNTVHVLDQQLSVFSLAYLKTGAQKAWQGWYELYNVTEERNATIQNLEKTIHQANLTFLNSLDVWNDVYKHFPAIQDAAVQFRIAAAKAPDVSPPLMQAQDKVTNASVFLSTLEDELNVMGLLIETLLNKTWFIKESSQDGIKLVNDAFSNVQNISAKLVPNPNEPKVNATVREAKTAMDSLSPIRSQVETRMTNVSDKLSQVRRMAASLPLALLIMNNSWVEFVPSAQTIGNPLKNEISFDIKTNVTEGLVMYLIAEPHEKTTERSNWLTKSLAFFISNSSISVVYDLGAGPITAQNPLVLKNDTWYNVYFTRFEAEAFLTVSADRQIRETISINGSSVNGRTLQFSNESIIYLGGVPSNVMGSLSMDHFRGMVDNLVIDNYRYNLWNSAQSHDGVKYAVPRYKPIYYPADGKAVSFYGNGFLQHAVGQFNVSSGYASVELDFRTLHQNGIIMAISSEEQRYVLVLYLHNGQVKYFFELGENDGITMTSSGSSYGDGRWYHVRIMRTSVNATLTVNPVGSARTSDSHFVDTGQTVMADSHLITFGDLNPNSVVVFEANEVFSGDMKNLLLYSSVSSSLIPRLFNDPTFMFSKQGLSFRGVIKGEIEYGTRFYGFEEEISDCSYATIDIISGKAAFSTLHFTFKTKEESGVLLYSEKNTEDAPSLYMALRHGDLYFWLGDIESVPVFSSSNITFSDNSWRTVLLQLTDNGYELYVNNTLVYTGVYNFAALSLVLHDPFYMGGIPSNKSSQTPYALCFKGGMKNLTVDSSLIDFLSEHTVGVSKAGVVPAFVPPPIPPSCSASLPPPAASSSSGALHFDLQESRGKGFIGFNLNEIQSIVFESRVVVGLSFRALSDDGLLLYGTDNDTHPTQFFSLELVHGKLVFKFNSGKGLVSMTSEEKYSGNGQWFSVRILRLFHFGAMLTSTMDYVNGRHDPPSLSMNLRHLYIGGLPSYVVAPTVTNRHIEFLGFAGCMKDFDVANSESLFDFNKPDSRGSNETRGLCYDKAQPGLGFNGSSWARFGNAEFNVQVTFRTSSRDGLLFMITSAPDSTAGNRMHIRLEQKSGQMILTYNTTTNESQIVWTEPGLGNDTQSSYMMCQMNWHTVRVTKQGSNLTVALDDVHSVTKPVRYGTNITGQLFLGGYPADQLGGYPSVFTGFKGCLKKFTVDGNTLHFADLAQFSYVSSACPLTSSEGGI</sequence>
<comment type="subcellular location">
    <subcellularLocation>
        <location evidence="1">Secreted</location>
        <location evidence="1">Extracellular space</location>
        <location evidence="1">Extracellular matrix</location>
        <location evidence="1">Basement membrane</location>
    </subcellularLocation>
</comment>
<reference evidence="15 16" key="1">
    <citation type="submission" date="2022-05" db="EMBL/GenBank/DDBJ databases">
        <authorList>
            <consortium name="Genoscope - CEA"/>
            <person name="William W."/>
        </authorList>
    </citation>
    <scope>NUCLEOTIDE SEQUENCE [LARGE SCALE GENOMIC DNA]</scope>
</reference>
<organism evidence="15 16">
    <name type="scientific">Pocillopora meandrina</name>
    <dbReference type="NCBI Taxonomy" id="46732"/>
    <lineage>
        <taxon>Eukaryota</taxon>
        <taxon>Metazoa</taxon>
        <taxon>Cnidaria</taxon>
        <taxon>Anthozoa</taxon>
        <taxon>Hexacorallia</taxon>
        <taxon>Scleractinia</taxon>
        <taxon>Astrocoeniina</taxon>
        <taxon>Pocilloporidae</taxon>
        <taxon>Pocillopora</taxon>
    </lineage>
</organism>
<dbReference type="InterPro" id="IPR000742">
    <property type="entry name" value="EGF"/>
</dbReference>
<name>A0AAU9VSR8_9CNID</name>
<feature type="domain" description="Laminin G" evidence="12">
    <location>
        <begin position="2151"/>
        <end position="2336"/>
    </location>
</feature>
<evidence type="ECO:0000256" key="8">
    <source>
        <dbReference type="ARBA" id="ARBA00023180"/>
    </source>
</evidence>
<feature type="domain" description="Laminin EGF-like" evidence="13">
    <location>
        <begin position="868"/>
        <end position="915"/>
    </location>
</feature>
<feature type="domain" description="Laminin EGF-like" evidence="13">
    <location>
        <begin position="916"/>
        <end position="962"/>
    </location>
</feature>
<keyword evidence="5" id="KW-0677">Repeat</keyword>
<dbReference type="SMART" id="SM00181">
    <property type="entry name" value="EGF"/>
    <property type="match status" value="4"/>
</dbReference>
<dbReference type="Pfam" id="PF24973">
    <property type="entry name" value="EGF_LMN_ATRN"/>
    <property type="match status" value="1"/>
</dbReference>
<protein>
    <recommendedName>
        <fullName evidence="17">Laminin-like protein epi-1</fullName>
    </recommendedName>
</protein>
<comment type="caution">
    <text evidence="10">Lacks conserved residue(s) required for the propagation of feature annotation.</text>
</comment>
<feature type="domain" description="Laminin G" evidence="12">
    <location>
        <begin position="2544"/>
        <end position="2723"/>
    </location>
</feature>
<evidence type="ECO:0000256" key="1">
    <source>
        <dbReference type="ARBA" id="ARBA00004302"/>
    </source>
</evidence>
<dbReference type="PROSITE" id="PS51117">
    <property type="entry name" value="LAMININ_NTER"/>
    <property type="match status" value="1"/>
</dbReference>
<evidence type="ECO:0000259" key="11">
    <source>
        <dbReference type="PROSITE" id="PS50004"/>
    </source>
</evidence>
<dbReference type="Pfam" id="PF00168">
    <property type="entry name" value="C2"/>
    <property type="match status" value="1"/>
</dbReference>
<dbReference type="FunFam" id="2.10.25.10:FF:000069">
    <property type="entry name" value="Laminin subunit alpha 1"/>
    <property type="match status" value="1"/>
</dbReference>
<accession>A0AAU9VSR8</accession>
<dbReference type="PROSITE" id="PS50025">
    <property type="entry name" value="LAM_G_DOMAIN"/>
    <property type="match status" value="5"/>
</dbReference>
<keyword evidence="7 10" id="KW-1015">Disulfide bond</keyword>
<feature type="domain" description="Laminin G" evidence="12">
    <location>
        <begin position="1952"/>
        <end position="2159"/>
    </location>
</feature>
<dbReference type="InterPro" id="IPR035892">
    <property type="entry name" value="C2_domain_sf"/>
</dbReference>
<dbReference type="Gene3D" id="2.60.120.200">
    <property type="match status" value="5"/>
</dbReference>
<gene>
    <name evidence="15" type="ORF">PMEA_00010079</name>
</gene>
<evidence type="ECO:0000256" key="6">
    <source>
        <dbReference type="ARBA" id="ARBA00022869"/>
    </source>
</evidence>
<dbReference type="GO" id="GO:0009888">
    <property type="term" value="P:tissue development"/>
    <property type="evidence" value="ECO:0007669"/>
    <property type="project" value="TreeGrafter"/>
</dbReference>
<dbReference type="InterPro" id="IPR000008">
    <property type="entry name" value="C2_dom"/>
</dbReference>
<feature type="disulfide bond" evidence="10">
    <location>
        <begin position="986"/>
        <end position="995"/>
    </location>
</feature>
<feature type="domain" description="Laminin EGF-like" evidence="13">
    <location>
        <begin position="483"/>
        <end position="536"/>
    </location>
</feature>
<evidence type="ECO:0008006" key="17">
    <source>
        <dbReference type="Google" id="ProtNLM"/>
    </source>
</evidence>
<dbReference type="PROSITE" id="PS50027">
    <property type="entry name" value="EGF_LAM_2"/>
    <property type="match status" value="6"/>
</dbReference>
<evidence type="ECO:0000313" key="15">
    <source>
        <dbReference type="EMBL" id="CAH3033475.1"/>
    </source>
</evidence>
<dbReference type="SMART" id="SM00239">
    <property type="entry name" value="C2"/>
    <property type="match status" value="1"/>
</dbReference>
<evidence type="ECO:0000259" key="14">
    <source>
        <dbReference type="PROSITE" id="PS51117"/>
    </source>
</evidence>
<dbReference type="FunFam" id="2.10.25.10:FF:000188">
    <property type="entry name" value="Laminin subunit gamma 2"/>
    <property type="match status" value="1"/>
</dbReference>
<keyword evidence="4" id="KW-0732">Signal</keyword>
<evidence type="ECO:0000256" key="7">
    <source>
        <dbReference type="ARBA" id="ARBA00023157"/>
    </source>
</evidence>
<keyword evidence="2" id="KW-0964">Secreted</keyword>
<dbReference type="SMART" id="SM00136">
    <property type="entry name" value="LamNT"/>
    <property type="match status" value="1"/>
</dbReference>
<feature type="disulfide bond" evidence="10">
    <location>
        <begin position="507"/>
        <end position="516"/>
    </location>
</feature>
<evidence type="ECO:0000256" key="4">
    <source>
        <dbReference type="ARBA" id="ARBA00022729"/>
    </source>
</evidence>
<feature type="domain" description="Laminin G" evidence="12">
    <location>
        <begin position="2354"/>
        <end position="2539"/>
    </location>
</feature>
<feature type="disulfide bond" evidence="10">
    <location>
        <begin position="765"/>
        <end position="774"/>
    </location>
</feature>
<dbReference type="InterPro" id="IPR013320">
    <property type="entry name" value="ConA-like_dom_sf"/>
</dbReference>
<dbReference type="InterPro" id="IPR002049">
    <property type="entry name" value="LE_dom"/>
</dbReference>
<dbReference type="InterPro" id="IPR056863">
    <property type="entry name" value="LMN_ATRN_NET-like_EGF"/>
</dbReference>
<dbReference type="InterPro" id="IPR008979">
    <property type="entry name" value="Galactose-bd-like_sf"/>
</dbReference>
<keyword evidence="16" id="KW-1185">Reference proteome</keyword>
<dbReference type="InterPro" id="IPR050440">
    <property type="entry name" value="Laminin/Netrin_ECM"/>
</dbReference>
<dbReference type="Pfam" id="PF02210">
    <property type="entry name" value="Laminin_G_2"/>
    <property type="match status" value="5"/>
</dbReference>
<feature type="disulfide bond" evidence="10">
    <location>
        <begin position="453"/>
        <end position="462"/>
    </location>
</feature>
<evidence type="ECO:0000256" key="10">
    <source>
        <dbReference type="PROSITE-ProRule" id="PRU00460"/>
    </source>
</evidence>
<keyword evidence="6" id="KW-0084">Basement membrane</keyword>
<dbReference type="GO" id="GO:0009887">
    <property type="term" value="P:animal organ morphogenesis"/>
    <property type="evidence" value="ECO:0007669"/>
    <property type="project" value="TreeGrafter"/>
</dbReference>
<dbReference type="SUPFAM" id="SSF57196">
    <property type="entry name" value="EGF/Laminin"/>
    <property type="match status" value="4"/>
</dbReference>
<dbReference type="PANTHER" id="PTHR10574:SF406">
    <property type="entry name" value="LAMININ SUBUNIT ALPHA 5"/>
    <property type="match status" value="1"/>
</dbReference>
<dbReference type="FunFam" id="2.10.25.10:FF:000094">
    <property type="entry name" value="Laminin subunit alpha-2"/>
    <property type="match status" value="1"/>
</dbReference>
<evidence type="ECO:0000256" key="3">
    <source>
        <dbReference type="ARBA" id="ARBA00022530"/>
    </source>
</evidence>
<proteinExistence type="predicted"/>
<dbReference type="Pfam" id="PF00053">
    <property type="entry name" value="EGF_laminin"/>
    <property type="match status" value="8"/>
</dbReference>
<feature type="disulfide bond" evidence="10">
    <location>
        <begin position="744"/>
        <end position="756"/>
    </location>
</feature>
<dbReference type="Gene3D" id="2.10.25.10">
    <property type="entry name" value="Laminin"/>
    <property type="match status" value="9"/>
</dbReference>
<dbReference type="SUPFAM" id="SSF49562">
    <property type="entry name" value="C2 domain (Calcium/lipid-binding domain, CaLB)"/>
    <property type="match status" value="1"/>
</dbReference>
<dbReference type="PROSITE" id="PS50004">
    <property type="entry name" value="C2"/>
    <property type="match status" value="1"/>
</dbReference>
<keyword evidence="8" id="KW-0325">Glycoprotein</keyword>
<keyword evidence="9 10" id="KW-0424">Laminin EGF-like domain</keyword>
<feature type="domain" description="Laminin G" evidence="12">
    <location>
        <begin position="1748"/>
        <end position="1938"/>
    </location>
</feature>
<dbReference type="Proteomes" id="UP001159428">
    <property type="component" value="Unassembled WGS sequence"/>
</dbReference>